<evidence type="ECO:0000256" key="1">
    <source>
        <dbReference type="ARBA" id="ARBA00001954"/>
    </source>
</evidence>
<sequence>MNFDKEKPLDIFLNMLFERYAQQVPAVRMITSALISSGVIDGQQDIVNDHIAFRTLGVPHLGIASFEKIFLHQGYKKMDYYHFEAKKLNAYWYAPPSPEYPRIFMSELIVDDLSEKAQEIIHRYTNNINQDPVDALDLDNGLQIGEFFHQPLWPLPAIEDYRNLLEESEYAAWVIYNRYYLNHYTISVHDLKTGYNTLEDFNCFVESLELKLNSSGGIIKVSPDGLLRQSSTVAEMKEAIFIEAETMPIAGSYVEFSERLVLPEFKHLPPAEIKKEHRREGFETNNADKIFESTYIKQTKD</sequence>
<evidence type="ECO:0000256" key="2">
    <source>
        <dbReference type="ARBA" id="ARBA00022964"/>
    </source>
</evidence>
<proteinExistence type="inferred from homology"/>
<dbReference type="PANTHER" id="PTHR31136:SF5">
    <property type="entry name" value="2-OXOADIPATE DIOXYGENASE_DECARBOXYLASE, CHLOROPLASTIC"/>
    <property type="match status" value="1"/>
</dbReference>
<dbReference type="OrthoDB" id="506370at2"/>
<dbReference type="EC" id="1.13.11.93" evidence="6"/>
<evidence type="ECO:0000256" key="3">
    <source>
        <dbReference type="ARBA" id="ARBA00023002"/>
    </source>
</evidence>
<keyword evidence="9" id="KW-1185">Reference proteome</keyword>
<dbReference type="Pfam" id="PF07063">
    <property type="entry name" value="HGLS"/>
    <property type="match status" value="1"/>
</dbReference>
<dbReference type="Gene3D" id="3.10.180.50">
    <property type="match status" value="1"/>
</dbReference>
<evidence type="ECO:0000313" key="9">
    <source>
        <dbReference type="Proteomes" id="UP000192678"/>
    </source>
</evidence>
<dbReference type="EMBL" id="FWYB01000009">
    <property type="protein sequence ID" value="SMD03105.1"/>
    <property type="molecule type" value="Genomic_DNA"/>
</dbReference>
<dbReference type="GO" id="GO:0051213">
    <property type="term" value="F:dioxygenase activity"/>
    <property type="evidence" value="ECO:0007669"/>
    <property type="project" value="UniProtKB-KW"/>
</dbReference>
<reference evidence="8 9" key="1">
    <citation type="submission" date="2017-04" db="EMBL/GenBank/DDBJ databases">
        <authorList>
            <person name="Afonso C.L."/>
            <person name="Miller P.J."/>
            <person name="Scott M.A."/>
            <person name="Spackman E."/>
            <person name="Goraichik I."/>
            <person name="Dimitrov K.M."/>
            <person name="Suarez D.L."/>
            <person name="Swayne D.E."/>
        </authorList>
    </citation>
    <scope>NUCLEOTIDE SEQUENCE [LARGE SCALE GENOMIC DNA]</scope>
    <source>
        <strain evidence="8 9">DSM 19625</strain>
    </source>
</reference>
<evidence type="ECO:0000256" key="5">
    <source>
        <dbReference type="ARBA" id="ARBA00035013"/>
    </source>
</evidence>
<keyword evidence="4" id="KW-0408">Iron</keyword>
<comment type="similarity">
    <text evidence="5">Belongs to the 2-oxoadipate dioxygenase/decarboxylase family.</text>
</comment>
<dbReference type="CDD" id="cd16350">
    <property type="entry name" value="VOC_like"/>
    <property type="match status" value="1"/>
</dbReference>
<keyword evidence="3" id="KW-0560">Oxidoreductase</keyword>
<evidence type="ECO:0000256" key="7">
    <source>
        <dbReference type="ARBA" id="ARBA00035045"/>
    </source>
</evidence>
<evidence type="ECO:0000256" key="4">
    <source>
        <dbReference type="ARBA" id="ARBA00023004"/>
    </source>
</evidence>
<gene>
    <name evidence="8" type="ORF">SAMN04488101_10940</name>
</gene>
<name>A0A1W2DZX8_9SPHI</name>
<comment type="cofactor">
    <cofactor evidence="1">
        <name>Fe(2+)</name>
        <dbReference type="ChEBI" id="CHEBI:29033"/>
    </cofactor>
</comment>
<dbReference type="SMART" id="SM01150">
    <property type="entry name" value="DUF1338"/>
    <property type="match status" value="1"/>
</dbReference>
<dbReference type="STRING" id="475255.SAMN04488101_10940"/>
<dbReference type="RefSeq" id="WP_084290458.1">
    <property type="nucleotide sequence ID" value="NZ_FWYB01000009.1"/>
</dbReference>
<evidence type="ECO:0000256" key="6">
    <source>
        <dbReference type="ARBA" id="ARBA00035023"/>
    </source>
</evidence>
<keyword evidence="2" id="KW-0223">Dioxygenase</keyword>
<dbReference type="PANTHER" id="PTHR31136">
    <property type="entry name" value="DUF1338 DOMAIN-CONTAINING PROTEIN"/>
    <property type="match status" value="1"/>
</dbReference>
<dbReference type="AlphaFoldDB" id="A0A1W2DZX8"/>
<protein>
    <recommendedName>
        <fullName evidence="6">2-oxoadipate dioxygenase/decarboxylase</fullName>
        <ecNumber evidence="6">1.13.11.93</ecNumber>
    </recommendedName>
    <alternativeName>
        <fullName evidence="7">2-hydroxyglutarate synthase</fullName>
    </alternativeName>
</protein>
<accession>A0A1W2DZX8</accession>
<organism evidence="8 9">
    <name type="scientific">Pedobacter nyackensis</name>
    <dbReference type="NCBI Taxonomy" id="475255"/>
    <lineage>
        <taxon>Bacteria</taxon>
        <taxon>Pseudomonadati</taxon>
        <taxon>Bacteroidota</taxon>
        <taxon>Sphingobacteriia</taxon>
        <taxon>Sphingobacteriales</taxon>
        <taxon>Sphingobacteriaceae</taxon>
        <taxon>Pedobacter</taxon>
    </lineage>
</organism>
<dbReference type="Proteomes" id="UP000192678">
    <property type="component" value="Unassembled WGS sequence"/>
</dbReference>
<dbReference type="InterPro" id="IPR009770">
    <property type="entry name" value="HGLS"/>
</dbReference>
<evidence type="ECO:0000313" key="8">
    <source>
        <dbReference type="EMBL" id="SMD03105.1"/>
    </source>
</evidence>